<dbReference type="EMBL" id="OW152824">
    <property type="protein sequence ID" value="CAH2040268.1"/>
    <property type="molecule type" value="Genomic_DNA"/>
</dbReference>
<feature type="domain" description="HTH psq-type" evidence="5">
    <location>
        <begin position="11"/>
        <end position="38"/>
    </location>
</feature>
<protein>
    <recommendedName>
        <fullName evidence="8">Modifier of mdg4</fullName>
    </recommendedName>
</protein>
<dbReference type="InterPro" id="IPR007889">
    <property type="entry name" value="HTH_Psq"/>
</dbReference>
<keyword evidence="7" id="KW-1185">Reference proteome</keyword>
<evidence type="ECO:0000259" key="5">
    <source>
        <dbReference type="Pfam" id="PF05225"/>
    </source>
</evidence>
<evidence type="ECO:0000259" key="4">
    <source>
        <dbReference type="Pfam" id="PF04500"/>
    </source>
</evidence>
<name>A0ABN8HTM9_9NEOP</name>
<dbReference type="InterPro" id="IPR007588">
    <property type="entry name" value="Znf_FLYWCH"/>
</dbReference>
<organism evidence="6 7">
    <name type="scientific">Iphiclides podalirius</name>
    <name type="common">scarce swallowtail</name>
    <dbReference type="NCBI Taxonomy" id="110791"/>
    <lineage>
        <taxon>Eukaryota</taxon>
        <taxon>Metazoa</taxon>
        <taxon>Ecdysozoa</taxon>
        <taxon>Arthropoda</taxon>
        <taxon>Hexapoda</taxon>
        <taxon>Insecta</taxon>
        <taxon>Pterygota</taxon>
        <taxon>Neoptera</taxon>
        <taxon>Endopterygota</taxon>
        <taxon>Lepidoptera</taxon>
        <taxon>Glossata</taxon>
        <taxon>Ditrysia</taxon>
        <taxon>Papilionoidea</taxon>
        <taxon>Papilionidae</taxon>
        <taxon>Papilioninae</taxon>
        <taxon>Iphiclides</taxon>
    </lineage>
</organism>
<proteinExistence type="predicted"/>
<feature type="non-terminal residue" evidence="6">
    <location>
        <position position="1"/>
    </location>
</feature>
<keyword evidence="3" id="KW-0862">Zinc</keyword>
<sequence>MVPRSARNYHNMISAIKAVVSGQMTCNQAANVFEVARNLPEFLTTYRGTRLLKLRGYTFSRQCESGFKTRWFCSSHHSKGCKAFIYTSAVFARTARGAMSILIDGYKFIRHRQSASKTRWFCGTHHHKGCRAVVYTTFDNDVIRVLNQHNHLRTHTVDQ</sequence>
<dbReference type="Proteomes" id="UP000837857">
    <property type="component" value="Chromosome 12"/>
</dbReference>
<evidence type="ECO:0000313" key="6">
    <source>
        <dbReference type="EMBL" id="CAH2040268.1"/>
    </source>
</evidence>
<evidence type="ECO:0000256" key="3">
    <source>
        <dbReference type="ARBA" id="ARBA00022833"/>
    </source>
</evidence>
<evidence type="ECO:0000256" key="2">
    <source>
        <dbReference type="ARBA" id="ARBA00022771"/>
    </source>
</evidence>
<dbReference type="Gene3D" id="2.20.25.240">
    <property type="match status" value="2"/>
</dbReference>
<evidence type="ECO:0000313" key="7">
    <source>
        <dbReference type="Proteomes" id="UP000837857"/>
    </source>
</evidence>
<evidence type="ECO:0000256" key="1">
    <source>
        <dbReference type="ARBA" id="ARBA00022723"/>
    </source>
</evidence>
<accession>A0ABN8HTM9</accession>
<dbReference type="Pfam" id="PF05225">
    <property type="entry name" value="HTH_psq"/>
    <property type="match status" value="1"/>
</dbReference>
<reference evidence="6" key="1">
    <citation type="submission" date="2022-03" db="EMBL/GenBank/DDBJ databases">
        <authorList>
            <person name="Martin H S."/>
        </authorList>
    </citation>
    <scope>NUCLEOTIDE SEQUENCE</scope>
</reference>
<dbReference type="Pfam" id="PF04500">
    <property type="entry name" value="FLYWCH"/>
    <property type="match status" value="2"/>
</dbReference>
<gene>
    <name evidence="6" type="ORF">IPOD504_LOCUS2431</name>
</gene>
<keyword evidence="1" id="KW-0479">Metal-binding</keyword>
<feature type="domain" description="FLYWCH-type" evidence="4">
    <location>
        <begin position="42"/>
        <end position="88"/>
    </location>
</feature>
<feature type="domain" description="FLYWCH-type" evidence="4">
    <location>
        <begin position="91"/>
        <end position="151"/>
    </location>
</feature>
<keyword evidence="2" id="KW-0863">Zinc-finger</keyword>
<evidence type="ECO:0008006" key="8">
    <source>
        <dbReference type="Google" id="ProtNLM"/>
    </source>
</evidence>